<evidence type="ECO:0000256" key="2">
    <source>
        <dbReference type="ARBA" id="ARBA00022670"/>
    </source>
</evidence>
<accession>A0A4R6Z6Z8</accession>
<dbReference type="InterPro" id="IPR036852">
    <property type="entry name" value="Peptidase_S8/S53_dom_sf"/>
</dbReference>
<feature type="active site" description="Charge relay system" evidence="5">
    <location>
        <position position="126"/>
    </location>
</feature>
<dbReference type="Gene3D" id="3.40.50.200">
    <property type="entry name" value="Peptidase S8/S53 domain"/>
    <property type="match status" value="1"/>
</dbReference>
<proteinExistence type="inferred from homology"/>
<dbReference type="InterPro" id="IPR000209">
    <property type="entry name" value="Peptidase_S8/S53_dom"/>
</dbReference>
<dbReference type="PROSITE" id="PS51892">
    <property type="entry name" value="SUBTILASE"/>
    <property type="match status" value="1"/>
</dbReference>
<dbReference type="OrthoDB" id="9816306at2"/>
<feature type="region of interest" description="Disordered" evidence="6">
    <location>
        <begin position="60"/>
        <end position="86"/>
    </location>
</feature>
<comment type="similarity">
    <text evidence="1 5">Belongs to the peptidase S8 family.</text>
</comment>
<evidence type="ECO:0000256" key="3">
    <source>
        <dbReference type="ARBA" id="ARBA00022801"/>
    </source>
</evidence>
<keyword evidence="2 5" id="KW-0645">Protease</keyword>
<feature type="compositionally biased region" description="Acidic residues" evidence="6">
    <location>
        <begin position="67"/>
        <end position="81"/>
    </location>
</feature>
<dbReference type="Proteomes" id="UP000295293">
    <property type="component" value="Unassembled WGS sequence"/>
</dbReference>
<keyword evidence="4 5" id="KW-0720">Serine protease</keyword>
<feature type="active site" description="Charge relay system" evidence="5">
    <location>
        <position position="170"/>
    </location>
</feature>
<organism evidence="8 9">
    <name type="scientific">Tahibacter aquaticus</name>
    <dbReference type="NCBI Taxonomy" id="520092"/>
    <lineage>
        <taxon>Bacteria</taxon>
        <taxon>Pseudomonadati</taxon>
        <taxon>Pseudomonadota</taxon>
        <taxon>Gammaproteobacteria</taxon>
        <taxon>Lysobacterales</taxon>
        <taxon>Rhodanobacteraceae</taxon>
        <taxon>Tahibacter</taxon>
    </lineage>
</organism>
<protein>
    <submittedName>
        <fullName evidence="8">Subtilase family protein</fullName>
    </submittedName>
</protein>
<keyword evidence="9" id="KW-1185">Reference proteome</keyword>
<dbReference type="GO" id="GO:0006508">
    <property type="term" value="P:proteolysis"/>
    <property type="evidence" value="ECO:0007669"/>
    <property type="project" value="UniProtKB-KW"/>
</dbReference>
<evidence type="ECO:0000256" key="5">
    <source>
        <dbReference type="PROSITE-ProRule" id="PRU01240"/>
    </source>
</evidence>
<keyword evidence="3 5" id="KW-0378">Hydrolase</keyword>
<dbReference type="Pfam" id="PF00082">
    <property type="entry name" value="Peptidase_S8"/>
    <property type="match status" value="1"/>
</dbReference>
<dbReference type="AlphaFoldDB" id="A0A4R6Z6Z8"/>
<dbReference type="GO" id="GO:0004252">
    <property type="term" value="F:serine-type endopeptidase activity"/>
    <property type="evidence" value="ECO:0007669"/>
    <property type="project" value="UniProtKB-UniRule"/>
</dbReference>
<evidence type="ECO:0000313" key="8">
    <source>
        <dbReference type="EMBL" id="TDR47560.1"/>
    </source>
</evidence>
<evidence type="ECO:0000256" key="4">
    <source>
        <dbReference type="ARBA" id="ARBA00022825"/>
    </source>
</evidence>
<feature type="domain" description="Peptidase S8/S53" evidence="7">
    <location>
        <begin position="120"/>
        <end position="388"/>
    </location>
</feature>
<dbReference type="SUPFAM" id="SSF52743">
    <property type="entry name" value="Subtilisin-like"/>
    <property type="match status" value="1"/>
</dbReference>
<comment type="caution">
    <text evidence="8">The sequence shown here is derived from an EMBL/GenBank/DDBJ whole genome shotgun (WGS) entry which is preliminary data.</text>
</comment>
<reference evidence="8 9" key="1">
    <citation type="submission" date="2019-03" db="EMBL/GenBank/DDBJ databases">
        <title>Genomic Encyclopedia of Type Strains, Phase IV (KMG-IV): sequencing the most valuable type-strain genomes for metagenomic binning, comparative biology and taxonomic classification.</title>
        <authorList>
            <person name="Goeker M."/>
        </authorList>
    </citation>
    <scope>NUCLEOTIDE SEQUENCE [LARGE SCALE GENOMIC DNA]</scope>
    <source>
        <strain evidence="8 9">DSM 21667</strain>
    </source>
</reference>
<evidence type="ECO:0000256" key="6">
    <source>
        <dbReference type="SAM" id="MobiDB-lite"/>
    </source>
</evidence>
<dbReference type="InterPro" id="IPR050131">
    <property type="entry name" value="Peptidase_S8_subtilisin-like"/>
</dbReference>
<evidence type="ECO:0000256" key="1">
    <source>
        <dbReference type="ARBA" id="ARBA00011073"/>
    </source>
</evidence>
<dbReference type="PANTHER" id="PTHR43806:SF11">
    <property type="entry name" value="CEREVISIN-RELATED"/>
    <property type="match status" value="1"/>
</dbReference>
<evidence type="ECO:0000259" key="7">
    <source>
        <dbReference type="Pfam" id="PF00082"/>
    </source>
</evidence>
<dbReference type="PANTHER" id="PTHR43806">
    <property type="entry name" value="PEPTIDASE S8"/>
    <property type="match status" value="1"/>
</dbReference>
<evidence type="ECO:0000313" key="9">
    <source>
        <dbReference type="Proteomes" id="UP000295293"/>
    </source>
</evidence>
<sequence length="427" mass="44051">MPQSRAVDPGRLLVLLLSLVWLLARLPVGYEAAVVVPPRGVPALAAHHSTATVAALPCTQSEPPEAGYEDEPGVDSADSSDEPAAAAPVVPANRIGSDPLHTYNENLWRAIHVPQRAPRVHVAILDGPVRDDHPDLPPVVHIAPRERPADGSCGGEDCCPRALPAAASWHATRVAGLIAAVRENGIGLAGLAEVGELVSIDTRIDGAGGDLRLAAALHCAIAYRGADGAPLRVVNMSLGTQVPPRSNALREALQAASDAGLLLVASAGNSGADIARLPRWPASFNAEAMLTVEARRYDGALSKNSNSGFGTVDIGAPAPERDEGPPVCSTSVASAHAGSAGCAGDYAHFDRTSAAAAIVSGAAALVWRDPRYADCSAVQLRQVLLQTGRYCRYGTDPGQAPVCMLDLAFLGDPLSPAAGLCSRRASD</sequence>
<dbReference type="InterPro" id="IPR015500">
    <property type="entry name" value="Peptidase_S8_subtilisin-rel"/>
</dbReference>
<gene>
    <name evidence="8" type="ORF">DFR29_102220</name>
</gene>
<dbReference type="RefSeq" id="WP_133817278.1">
    <property type="nucleotide sequence ID" value="NZ_SNZH01000002.1"/>
</dbReference>
<dbReference type="EMBL" id="SNZH01000002">
    <property type="protein sequence ID" value="TDR47560.1"/>
    <property type="molecule type" value="Genomic_DNA"/>
</dbReference>
<name>A0A4R6Z6Z8_9GAMM</name>
<feature type="active site" description="Charge relay system" evidence="5">
    <location>
        <position position="353"/>
    </location>
</feature>
<dbReference type="PRINTS" id="PR00723">
    <property type="entry name" value="SUBTILISIN"/>
</dbReference>